<dbReference type="InterPro" id="IPR009057">
    <property type="entry name" value="Homeodomain-like_sf"/>
</dbReference>
<feature type="compositionally biased region" description="Low complexity" evidence="4">
    <location>
        <begin position="96"/>
        <end position="112"/>
    </location>
</feature>
<proteinExistence type="predicted"/>
<comment type="subcellular location">
    <subcellularLocation>
        <location evidence="1 2 3">Nucleus</location>
    </subcellularLocation>
</comment>
<protein>
    <submittedName>
        <fullName evidence="5">Uncharacterized protein</fullName>
    </submittedName>
</protein>
<sequence>MLLIQGRGFLSHVKEVHPDLLPLRSGEAARSCYSAPATPKSPRGESSNSDLDEDVTVEDELDHSRPEHLKGHGGGSWRSSPVDPNAEMPSEDETSPKNTSSSPIPSSPPRSTEIPLSQALKFGIEAILMRAGGGKTAFNDNPLAMDNAKRHFAGNPADVVSGGPRSSLLPLPTSISPVLLKPLAFPTTSFSSYLALRSSYFNATGHSPFPASLLPPSHGTHPHPTLASVTTPWNPLNRGKPRRGMMRRAVFSDAQRQGLENRFQIQKYISKPDRKKLAEKLGLKDSQLVNASGGSPYNADYYTRKEESQSGHFRRACKDLVPESQDEMAEFQRAGTARQRRIQRTDLAKSGKPSPRSQQSSILFYKQSIDSQTPRIQTAAADLN</sequence>
<feature type="region of interest" description="Disordered" evidence="4">
    <location>
        <begin position="219"/>
        <end position="241"/>
    </location>
</feature>
<organism evidence="5">
    <name type="scientific">Cyprideis torosa</name>
    <dbReference type="NCBI Taxonomy" id="163714"/>
    <lineage>
        <taxon>Eukaryota</taxon>
        <taxon>Metazoa</taxon>
        <taxon>Ecdysozoa</taxon>
        <taxon>Arthropoda</taxon>
        <taxon>Crustacea</taxon>
        <taxon>Oligostraca</taxon>
        <taxon>Ostracoda</taxon>
        <taxon>Podocopa</taxon>
        <taxon>Podocopida</taxon>
        <taxon>Cytherocopina</taxon>
        <taxon>Cytheroidea</taxon>
        <taxon>Cytherideidae</taxon>
        <taxon>Cyprideis</taxon>
    </lineage>
</organism>
<dbReference type="OrthoDB" id="6159439at2759"/>
<reference evidence="5" key="1">
    <citation type="submission" date="2020-11" db="EMBL/GenBank/DDBJ databases">
        <authorList>
            <person name="Tran Van P."/>
        </authorList>
    </citation>
    <scope>NUCLEOTIDE SEQUENCE</scope>
</reference>
<feature type="compositionally biased region" description="Polar residues" evidence="4">
    <location>
        <begin position="355"/>
        <end position="368"/>
    </location>
</feature>
<feature type="DNA-binding region" description="Homeobox" evidence="2">
    <location>
        <begin position="244"/>
        <end position="289"/>
    </location>
</feature>
<evidence type="ECO:0000256" key="2">
    <source>
        <dbReference type="PROSITE-ProRule" id="PRU00108"/>
    </source>
</evidence>
<dbReference type="SMART" id="SM00389">
    <property type="entry name" value="HOX"/>
    <property type="match status" value="1"/>
</dbReference>
<dbReference type="PANTHER" id="PTHR24331">
    <property type="entry name" value="DBX"/>
    <property type="match status" value="1"/>
</dbReference>
<dbReference type="PROSITE" id="PS50071">
    <property type="entry name" value="HOMEOBOX_2"/>
    <property type="match status" value="1"/>
</dbReference>
<keyword evidence="2 3" id="KW-0371">Homeobox</keyword>
<feature type="region of interest" description="Disordered" evidence="4">
    <location>
        <begin position="29"/>
        <end position="113"/>
    </location>
</feature>
<feature type="region of interest" description="Disordered" evidence="4">
    <location>
        <begin position="329"/>
        <end position="368"/>
    </location>
</feature>
<dbReference type="InterPro" id="IPR051662">
    <property type="entry name" value="H2.0_Homeobox_NeuralPatt"/>
</dbReference>
<dbReference type="GO" id="GO:0003677">
    <property type="term" value="F:DNA binding"/>
    <property type="evidence" value="ECO:0007669"/>
    <property type="project" value="UniProtKB-UniRule"/>
</dbReference>
<accession>A0A7R8ZGV8</accession>
<dbReference type="EMBL" id="OB660251">
    <property type="protein sequence ID" value="CAD7223766.1"/>
    <property type="molecule type" value="Genomic_DNA"/>
</dbReference>
<evidence type="ECO:0000256" key="3">
    <source>
        <dbReference type="RuleBase" id="RU000682"/>
    </source>
</evidence>
<feature type="compositionally biased region" description="Acidic residues" evidence="4">
    <location>
        <begin position="50"/>
        <end position="61"/>
    </location>
</feature>
<dbReference type="GO" id="GO:0006357">
    <property type="term" value="P:regulation of transcription by RNA polymerase II"/>
    <property type="evidence" value="ECO:0007669"/>
    <property type="project" value="TreeGrafter"/>
</dbReference>
<gene>
    <name evidence="5" type="ORF">CTOB1V02_LOCUS1746</name>
</gene>
<dbReference type="CDD" id="cd00086">
    <property type="entry name" value="homeodomain"/>
    <property type="match status" value="1"/>
</dbReference>
<dbReference type="Pfam" id="PF00046">
    <property type="entry name" value="Homeodomain"/>
    <property type="match status" value="1"/>
</dbReference>
<dbReference type="PANTHER" id="PTHR24331:SF0">
    <property type="entry name" value="DBX"/>
    <property type="match status" value="1"/>
</dbReference>
<dbReference type="GO" id="GO:0005634">
    <property type="term" value="C:nucleus"/>
    <property type="evidence" value="ECO:0007669"/>
    <property type="project" value="UniProtKB-SubCell"/>
</dbReference>
<name>A0A7R8ZGV8_9CRUS</name>
<keyword evidence="2 3" id="KW-0539">Nucleus</keyword>
<dbReference type="SUPFAM" id="SSF46689">
    <property type="entry name" value="Homeodomain-like"/>
    <property type="match status" value="1"/>
</dbReference>
<dbReference type="AlphaFoldDB" id="A0A7R8ZGV8"/>
<dbReference type="InterPro" id="IPR001356">
    <property type="entry name" value="HD"/>
</dbReference>
<dbReference type="Gene3D" id="1.10.10.60">
    <property type="entry name" value="Homeodomain-like"/>
    <property type="match status" value="1"/>
</dbReference>
<evidence type="ECO:0000256" key="1">
    <source>
        <dbReference type="ARBA" id="ARBA00004123"/>
    </source>
</evidence>
<keyword evidence="2 3" id="KW-0238">DNA-binding</keyword>
<evidence type="ECO:0000313" key="5">
    <source>
        <dbReference type="EMBL" id="CAD7223766.1"/>
    </source>
</evidence>
<evidence type="ECO:0000256" key="4">
    <source>
        <dbReference type="SAM" id="MobiDB-lite"/>
    </source>
</evidence>